<dbReference type="CDD" id="cd01879">
    <property type="entry name" value="FeoB"/>
    <property type="match status" value="1"/>
</dbReference>
<keyword evidence="12 15" id="KW-0342">GTP-binding</keyword>
<evidence type="ECO:0000256" key="17">
    <source>
        <dbReference type="RuleBase" id="RU362098"/>
    </source>
</evidence>
<comment type="caution">
    <text evidence="19">The sequence shown here is derived from an EMBL/GenBank/DDBJ whole genome shotgun (WGS) entry which is preliminary data.</text>
</comment>
<accession>A0A099ICW3</accession>
<keyword evidence="10 17" id="KW-0408">Iron</keyword>
<dbReference type="InterPro" id="IPR011642">
    <property type="entry name" value="Gate_dom"/>
</dbReference>
<protein>
    <recommendedName>
        <fullName evidence="14 17">Ferrous iron transport protein B</fullName>
    </recommendedName>
</protein>
<feature type="transmembrane region" description="Helical" evidence="17">
    <location>
        <begin position="391"/>
        <end position="415"/>
    </location>
</feature>
<dbReference type="Pfam" id="PF07664">
    <property type="entry name" value="FeoB_C"/>
    <property type="match status" value="1"/>
</dbReference>
<feature type="transmembrane region" description="Helical" evidence="17">
    <location>
        <begin position="427"/>
        <end position="451"/>
    </location>
</feature>
<keyword evidence="6" id="KW-0997">Cell inner membrane</keyword>
<evidence type="ECO:0000256" key="5">
    <source>
        <dbReference type="ARBA" id="ARBA00022496"/>
    </source>
</evidence>
<dbReference type="PANTHER" id="PTHR43185">
    <property type="entry name" value="FERROUS IRON TRANSPORT PROTEIN B"/>
    <property type="match status" value="1"/>
</dbReference>
<dbReference type="SUPFAM" id="SSF52540">
    <property type="entry name" value="P-loop containing nucleoside triphosphate hydrolases"/>
    <property type="match status" value="1"/>
</dbReference>
<dbReference type="Gene3D" id="1.10.287.1770">
    <property type="match status" value="1"/>
</dbReference>
<feature type="transmembrane region" description="Helical" evidence="17">
    <location>
        <begin position="457"/>
        <end position="477"/>
    </location>
</feature>
<dbReference type="Proteomes" id="UP000030008">
    <property type="component" value="Unassembled WGS sequence"/>
</dbReference>
<evidence type="ECO:0000256" key="16">
    <source>
        <dbReference type="PIRSR" id="PIRSR603373-2"/>
    </source>
</evidence>
<evidence type="ECO:0000256" key="8">
    <source>
        <dbReference type="ARBA" id="ARBA00022741"/>
    </source>
</evidence>
<feature type="transmembrane region" description="Helical" evidence="17">
    <location>
        <begin position="615"/>
        <end position="634"/>
    </location>
</feature>
<dbReference type="GO" id="GO:0046872">
    <property type="term" value="F:metal ion binding"/>
    <property type="evidence" value="ECO:0007669"/>
    <property type="project" value="UniProtKB-KW"/>
</dbReference>
<keyword evidence="13 17" id="KW-0472">Membrane</keyword>
<comment type="similarity">
    <text evidence="17">Belongs to the TRAFAC class TrmE-Era-EngA-EngB-Septin-like GTPase superfamily. FeoB GTPase (TC 9.A.8) family.</text>
</comment>
<dbReference type="Gene3D" id="3.40.50.300">
    <property type="entry name" value="P-loop containing nucleotide triphosphate hydrolases"/>
    <property type="match status" value="1"/>
</dbReference>
<dbReference type="EMBL" id="JQIF01000002">
    <property type="protein sequence ID" value="KGJ54992.1"/>
    <property type="molecule type" value="Genomic_DNA"/>
</dbReference>
<dbReference type="GO" id="GO:0015093">
    <property type="term" value="F:ferrous iron transmembrane transporter activity"/>
    <property type="evidence" value="ECO:0007669"/>
    <property type="project" value="UniProtKB-UniRule"/>
</dbReference>
<feature type="transmembrane region" description="Helical" evidence="17">
    <location>
        <begin position="515"/>
        <end position="533"/>
    </location>
</feature>
<dbReference type="Pfam" id="PF07670">
    <property type="entry name" value="Gate"/>
    <property type="match status" value="2"/>
</dbReference>
<dbReference type="Pfam" id="PF02421">
    <property type="entry name" value="FeoB_N"/>
    <property type="match status" value="1"/>
</dbReference>
<evidence type="ECO:0000256" key="14">
    <source>
        <dbReference type="NCBIfam" id="TIGR00437"/>
    </source>
</evidence>
<evidence type="ECO:0000313" key="20">
    <source>
        <dbReference type="Proteomes" id="UP000030008"/>
    </source>
</evidence>
<feature type="domain" description="FeoB-type G" evidence="18">
    <location>
        <begin position="3"/>
        <end position="164"/>
    </location>
</feature>
<dbReference type="InterPro" id="IPR030389">
    <property type="entry name" value="G_FEOB_dom"/>
</dbReference>
<keyword evidence="9 17" id="KW-1133">Transmembrane helix</keyword>
<feature type="binding site" evidence="15">
    <location>
        <begin position="35"/>
        <end position="39"/>
    </location>
    <ligand>
        <name>GTP</name>
        <dbReference type="ChEBI" id="CHEBI:37565"/>
        <label>2</label>
    </ligand>
</feature>
<keyword evidence="4" id="KW-1003">Cell membrane</keyword>
<feature type="binding site" evidence="16">
    <location>
        <position position="24"/>
    </location>
    <ligand>
        <name>Mg(2+)</name>
        <dbReference type="ChEBI" id="CHEBI:18420"/>
        <label>2</label>
    </ligand>
</feature>
<evidence type="ECO:0000313" key="19">
    <source>
        <dbReference type="EMBL" id="KGJ54992.1"/>
    </source>
</evidence>
<evidence type="ECO:0000256" key="2">
    <source>
        <dbReference type="ARBA" id="ARBA00004429"/>
    </source>
</evidence>
<reference evidence="19 20" key="1">
    <citation type="submission" date="2014-08" db="EMBL/GenBank/DDBJ databases">
        <title>Clostridium innocuum, an unnegligible vancomycin-resistant pathogen causing extra-intestinal infections.</title>
        <authorList>
            <person name="Feng Y."/>
            <person name="Chiu C.-H."/>
        </authorList>
    </citation>
    <scope>NUCLEOTIDE SEQUENCE [LARGE SCALE GENOMIC DNA]</scope>
    <source>
        <strain evidence="19 20">AN88</strain>
    </source>
</reference>
<comment type="function">
    <text evidence="1 17">Probable transporter of a GTP-driven Fe(2+) uptake system.</text>
</comment>
<dbReference type="NCBIfam" id="TIGR00231">
    <property type="entry name" value="small_GTP"/>
    <property type="match status" value="1"/>
</dbReference>
<dbReference type="InterPro" id="IPR005225">
    <property type="entry name" value="Small_GTP-bd"/>
</dbReference>
<dbReference type="InterPro" id="IPR003373">
    <property type="entry name" value="Fe2_transport_prot-B"/>
</dbReference>
<dbReference type="FunFam" id="3.40.50.300:FF:000426">
    <property type="entry name" value="Ferrous iron transport protein B"/>
    <property type="match status" value="1"/>
</dbReference>
<dbReference type="NCBIfam" id="TIGR00437">
    <property type="entry name" value="feoB"/>
    <property type="match status" value="1"/>
</dbReference>
<dbReference type="InterPro" id="IPR041069">
    <property type="entry name" value="FeoB_Cyto"/>
</dbReference>
<evidence type="ECO:0000256" key="9">
    <source>
        <dbReference type="ARBA" id="ARBA00022989"/>
    </source>
</evidence>
<evidence type="ECO:0000256" key="15">
    <source>
        <dbReference type="PIRSR" id="PIRSR603373-1"/>
    </source>
</evidence>
<feature type="binding site" evidence="16">
    <location>
        <position position="25"/>
    </location>
    <ligand>
        <name>Mg(2+)</name>
        <dbReference type="ChEBI" id="CHEBI:18420"/>
        <label>2</label>
    </ligand>
</feature>
<evidence type="ECO:0000256" key="13">
    <source>
        <dbReference type="ARBA" id="ARBA00023136"/>
    </source>
</evidence>
<feature type="binding site" evidence="15">
    <location>
        <begin position="55"/>
        <end position="58"/>
    </location>
    <ligand>
        <name>GTP</name>
        <dbReference type="ChEBI" id="CHEBI:37565"/>
        <label>1</label>
    </ligand>
</feature>
<keyword evidence="3 17" id="KW-0813">Transport</keyword>
<keyword evidence="16" id="KW-0479">Metal-binding</keyword>
<proteinExistence type="inferred from homology"/>
<keyword evidence="8 15" id="KW-0547">Nucleotide-binding</keyword>
<evidence type="ECO:0000256" key="6">
    <source>
        <dbReference type="ARBA" id="ARBA00022519"/>
    </source>
</evidence>
<name>A0A099ICW3_CLOIN</name>
<dbReference type="GO" id="GO:0005886">
    <property type="term" value="C:plasma membrane"/>
    <property type="evidence" value="ECO:0007669"/>
    <property type="project" value="UniProtKB-SubCell"/>
</dbReference>
<evidence type="ECO:0000256" key="10">
    <source>
        <dbReference type="ARBA" id="ARBA00023004"/>
    </source>
</evidence>
<gene>
    <name evidence="19" type="ORF">CIAN88_00900</name>
</gene>
<dbReference type="InterPro" id="IPR011640">
    <property type="entry name" value="Fe2_transport_prot_B_C"/>
</dbReference>
<dbReference type="Pfam" id="PF17910">
    <property type="entry name" value="FeoB_Cyto"/>
    <property type="match status" value="1"/>
</dbReference>
<feature type="binding site" evidence="16">
    <location>
        <position position="21"/>
    </location>
    <ligand>
        <name>Mg(2+)</name>
        <dbReference type="ChEBI" id="CHEBI:18420"/>
        <label>2</label>
    </ligand>
</feature>
<keyword evidence="7 17" id="KW-0812">Transmembrane</keyword>
<evidence type="ECO:0000259" key="18">
    <source>
        <dbReference type="PROSITE" id="PS51711"/>
    </source>
</evidence>
<dbReference type="RefSeq" id="WP_044903426.1">
    <property type="nucleotide sequence ID" value="NZ_JQIF01000002.1"/>
</dbReference>
<comment type="subcellular location">
    <subcellularLocation>
        <location evidence="2">Cell inner membrane</location>
        <topology evidence="2">Multi-pass membrane protein</topology>
    </subcellularLocation>
    <subcellularLocation>
        <location evidence="17">Cell membrane</location>
        <topology evidence="17">Multi-pass membrane protein</topology>
    </subcellularLocation>
</comment>
<dbReference type="PANTHER" id="PTHR43185:SF1">
    <property type="entry name" value="FE(2+) TRANSPORTER FEOB"/>
    <property type="match status" value="1"/>
</dbReference>
<keyword evidence="11" id="KW-0406">Ion transport</keyword>
<evidence type="ECO:0000256" key="1">
    <source>
        <dbReference type="ARBA" id="ARBA00003926"/>
    </source>
</evidence>
<evidence type="ECO:0000256" key="4">
    <source>
        <dbReference type="ARBA" id="ARBA00022475"/>
    </source>
</evidence>
<keyword evidence="5 17" id="KW-0410">Iron transport</keyword>
<evidence type="ECO:0000256" key="11">
    <source>
        <dbReference type="ARBA" id="ARBA00023065"/>
    </source>
</evidence>
<feature type="transmembrane region" description="Helical" evidence="17">
    <location>
        <begin position="286"/>
        <end position="304"/>
    </location>
</feature>
<evidence type="ECO:0000256" key="7">
    <source>
        <dbReference type="ARBA" id="ARBA00022692"/>
    </source>
</evidence>
<organism evidence="19 20">
    <name type="scientific">Clostridium innocuum</name>
    <dbReference type="NCBI Taxonomy" id="1522"/>
    <lineage>
        <taxon>Bacteria</taxon>
        <taxon>Bacillati</taxon>
        <taxon>Bacillota</taxon>
        <taxon>Clostridia</taxon>
        <taxon>Eubacteriales</taxon>
        <taxon>Clostridiaceae</taxon>
        <taxon>Clostridium</taxon>
    </lineage>
</organism>
<sequence>MKDVLIALAGNQNCGKTTLFNRLTGSNQHVGNFPGVTVEKKMGQIKSFKEAALVDLPGIYSLSPYTSEEVVTRDFILKDDPDLIINIVDATNIERNLYLSLQLMELQKPMVIALNMMDEVTASGNSIDVHTLSEHLRCPIVPISASKNEGIDELIRVVKKQIRDGKQAVNLDFCKGEVHRAIHSIAHIIEDHAKQAKVPMRFASTKLVEGDEPMQRELKLHQDDIDIIEKIVKSMEDALQTDREAALADMRYSYIEELVADCVVKRHASSAQVRSEKIDGLLTHKYLGIPIFILIMLCIFYLTFGPIGGTMQTLLEDGIAVACDQMANLLASMQVSDWLQALIIDGICNGVGSVLSFLPVIVTLFFFLSLLEDSGYMARVAFVMDKLLRKIGLSGRSFVPMLIGFGCSVPAIMSARTLSSERDRKMTIVVTPFMSCSAKLPIYGMITAAFFPEHTALILISVYLIGILVAILSALLLKSTMFKGDSVPFVMELPSYRIPSAKSVVLHMWEKAKDFLRKAFTIIFVASIVIWFLQSYDFSFTAVADSADSMLASIGTWISHIFAPLGFEDWRASTALVTGITAKESVVSTLSVLTQTNSDAGLSAALQTIFTPVSAFAYLCFTVLYMPCIAAFAATRRELGSIRQALGAVGYQTMVAYLVAFLVFQIGSMFF</sequence>
<dbReference type="PROSITE" id="PS51711">
    <property type="entry name" value="G_FEOB"/>
    <property type="match status" value="1"/>
</dbReference>
<evidence type="ECO:0000256" key="12">
    <source>
        <dbReference type="ARBA" id="ARBA00023134"/>
    </source>
</evidence>
<feature type="binding site" evidence="15">
    <location>
        <begin position="115"/>
        <end position="118"/>
    </location>
    <ligand>
        <name>GTP</name>
        <dbReference type="ChEBI" id="CHEBI:37565"/>
        <label>1</label>
    </ligand>
</feature>
<dbReference type="InterPro" id="IPR027417">
    <property type="entry name" value="P-loop_NTPase"/>
</dbReference>
<evidence type="ECO:0000256" key="3">
    <source>
        <dbReference type="ARBA" id="ARBA00022448"/>
    </source>
</evidence>
<dbReference type="InterPro" id="IPR050860">
    <property type="entry name" value="FeoB_GTPase"/>
</dbReference>
<dbReference type="AlphaFoldDB" id="A0A099ICW3"/>
<feature type="transmembrane region" description="Helical" evidence="17">
    <location>
        <begin position="342"/>
        <end position="371"/>
    </location>
</feature>
<feature type="transmembrane region" description="Helical" evidence="17">
    <location>
        <begin position="646"/>
        <end position="666"/>
    </location>
</feature>
<feature type="binding site" evidence="15">
    <location>
        <begin position="10"/>
        <end position="17"/>
    </location>
    <ligand>
        <name>GTP</name>
        <dbReference type="ChEBI" id="CHEBI:37565"/>
        <label>1</label>
    </ligand>
</feature>
<dbReference type="GO" id="GO:0005525">
    <property type="term" value="F:GTP binding"/>
    <property type="evidence" value="ECO:0007669"/>
    <property type="project" value="UniProtKB-KW"/>
</dbReference>
<keyword evidence="16" id="KW-0460">Magnesium</keyword>